<organism evidence="2 3">
    <name type="scientific">Mangrovactinospora gilvigrisea</name>
    <dbReference type="NCBI Taxonomy" id="1428644"/>
    <lineage>
        <taxon>Bacteria</taxon>
        <taxon>Bacillati</taxon>
        <taxon>Actinomycetota</taxon>
        <taxon>Actinomycetes</taxon>
        <taxon>Kitasatosporales</taxon>
        <taxon>Streptomycetaceae</taxon>
        <taxon>Mangrovactinospora</taxon>
    </lineage>
</organism>
<accession>A0A1J7BBK0</accession>
<comment type="caution">
    <text evidence="2">The sequence shown here is derived from an EMBL/GenBank/DDBJ whole genome shotgun (WGS) entry which is preliminary data.</text>
</comment>
<dbReference type="Proteomes" id="UP000243342">
    <property type="component" value="Unassembled WGS sequence"/>
</dbReference>
<dbReference type="EMBL" id="MLCF01000120">
    <property type="protein sequence ID" value="OIV36006.1"/>
    <property type="molecule type" value="Genomic_DNA"/>
</dbReference>
<keyword evidence="3" id="KW-1185">Reference proteome</keyword>
<dbReference type="InterPro" id="IPR041654">
    <property type="entry name" value="StyA_sbd"/>
</dbReference>
<dbReference type="AlphaFoldDB" id="A0A1J7BBK0"/>
<dbReference type="RefSeq" id="WP_071658054.1">
    <property type="nucleotide sequence ID" value="NZ_MLCF01000120.1"/>
</dbReference>
<dbReference type="Pfam" id="PF17885">
    <property type="entry name" value="Smoa_sbd"/>
    <property type="match status" value="1"/>
</dbReference>
<gene>
    <name evidence="2" type="ORF">BIV57_18715</name>
</gene>
<dbReference type="SUPFAM" id="SSF51905">
    <property type="entry name" value="FAD/NAD(P)-binding domain"/>
    <property type="match status" value="1"/>
</dbReference>
<feature type="domain" description="Styrene monooxygenase StyA putative substrate binding" evidence="1">
    <location>
        <begin position="144"/>
        <end position="254"/>
    </location>
</feature>
<name>A0A1J7BBK0_9ACTN</name>
<dbReference type="InterPro" id="IPR036188">
    <property type="entry name" value="FAD/NAD-bd_sf"/>
</dbReference>
<dbReference type="STRING" id="1428644.BIV57_18715"/>
<evidence type="ECO:0000313" key="2">
    <source>
        <dbReference type="EMBL" id="OIV36006.1"/>
    </source>
</evidence>
<dbReference type="Gene3D" id="3.50.50.60">
    <property type="entry name" value="FAD/NAD(P)-binding domain"/>
    <property type="match status" value="3"/>
</dbReference>
<reference evidence="2 3" key="1">
    <citation type="submission" date="2016-10" db="EMBL/GenBank/DDBJ databases">
        <title>Genome sequence of Streptomyces gilvigriseus MUSC 26.</title>
        <authorList>
            <person name="Lee L.-H."/>
            <person name="Ser H.-L."/>
        </authorList>
    </citation>
    <scope>NUCLEOTIDE SEQUENCE [LARGE SCALE GENOMIC DNA]</scope>
    <source>
        <strain evidence="2 3">MUSC 26</strain>
    </source>
</reference>
<proteinExistence type="predicted"/>
<evidence type="ECO:0000313" key="3">
    <source>
        <dbReference type="Proteomes" id="UP000243342"/>
    </source>
</evidence>
<evidence type="ECO:0000259" key="1">
    <source>
        <dbReference type="Pfam" id="PF17885"/>
    </source>
</evidence>
<protein>
    <submittedName>
        <fullName evidence="2">Oxygenase</fullName>
    </submittedName>
</protein>
<sequence>MLIVGAGQSGLQLALGLQAQGREITLVTNRSAADIRGGRVLSTQAMFHTSLQIERDLGLNAWEEETPRIAGLGISVAAPEGLDPAIDFLGTLDGYAQSVDQRMKFAGWLETFEERGGRVLVQHADLDTLDRLSAGHDLVIAATGRGDLGRLFPVDPSRSPYGEPQRALAVAYVHGGRLRDGDGGRPAIHCNLLPGAGELFAIPARTLSGPCDILFIEAVPGGPLDVFGDVRDPDRFLELMLEKVRQFAPWEYDRFKDAELTDEQAFLSGRVTPAVRRAAAELPSGVPVLGAADAVVSNDPITGQGAGAAARCGAHYLHALVQRGDRPYDQAFLQGVFDRYWTEHAQHVTKWSNGLLMPPPEHIVKLFAAAERLEPVADRIANAFDDPSDLEEFWYQPKDVDEYLGKVRASLGISQAR</sequence>
<dbReference type="OrthoDB" id="3414915at2"/>